<keyword evidence="3" id="KW-1185">Reference proteome</keyword>
<organism evidence="2 3">
    <name type="scientific">Blyttiomyces helicus</name>
    <dbReference type="NCBI Taxonomy" id="388810"/>
    <lineage>
        <taxon>Eukaryota</taxon>
        <taxon>Fungi</taxon>
        <taxon>Fungi incertae sedis</taxon>
        <taxon>Chytridiomycota</taxon>
        <taxon>Chytridiomycota incertae sedis</taxon>
        <taxon>Chytridiomycetes</taxon>
        <taxon>Chytridiomycetes incertae sedis</taxon>
        <taxon>Blyttiomyces</taxon>
    </lineage>
</organism>
<feature type="region of interest" description="Disordered" evidence="1">
    <location>
        <begin position="149"/>
        <end position="217"/>
    </location>
</feature>
<proteinExistence type="predicted"/>
<dbReference type="EMBL" id="KZ993810">
    <property type="protein sequence ID" value="RKO94836.1"/>
    <property type="molecule type" value="Genomic_DNA"/>
</dbReference>
<dbReference type="Proteomes" id="UP000269721">
    <property type="component" value="Unassembled WGS sequence"/>
</dbReference>
<sequence length="228" mass="25490">MSPAAGTLKYIMDIVDASSKRSVLTTWESSAPPSSRKHQQNGPAEAHINCLQLTARTILIGSKLPEPAGGLLHERDLINASPLVQHNQSALELLIYGHPPPVNHLRVFGCTVWVRVLKEHSRKLWQQRELGIYVGANLHHYHQRIAPLRKITSPSSGKPLLSRNRRLSSTRRQMSITSTLQRNKGTENSGASYESTSQASRDHNPSKFCLTPSGSRQSKRLRLFQQLK</sequence>
<feature type="compositionally biased region" description="Polar residues" evidence="1">
    <location>
        <begin position="173"/>
        <end position="199"/>
    </location>
</feature>
<evidence type="ECO:0000313" key="3">
    <source>
        <dbReference type="Proteomes" id="UP000269721"/>
    </source>
</evidence>
<evidence type="ECO:0000256" key="1">
    <source>
        <dbReference type="SAM" id="MobiDB-lite"/>
    </source>
</evidence>
<protein>
    <submittedName>
        <fullName evidence="2">Uncharacterized protein</fullName>
    </submittedName>
</protein>
<dbReference type="OrthoDB" id="414104at2759"/>
<dbReference type="AlphaFoldDB" id="A0A4P9WUN8"/>
<name>A0A4P9WUN8_9FUNG</name>
<accession>A0A4P9WUN8</accession>
<gene>
    <name evidence="2" type="ORF">BDK51DRAFT_36721</name>
</gene>
<evidence type="ECO:0000313" key="2">
    <source>
        <dbReference type="EMBL" id="RKO94836.1"/>
    </source>
</evidence>
<reference evidence="3" key="1">
    <citation type="journal article" date="2018" name="Nat. Microbiol.">
        <title>Leveraging single-cell genomics to expand the fungal tree of life.</title>
        <authorList>
            <person name="Ahrendt S.R."/>
            <person name="Quandt C.A."/>
            <person name="Ciobanu D."/>
            <person name="Clum A."/>
            <person name="Salamov A."/>
            <person name="Andreopoulos B."/>
            <person name="Cheng J.F."/>
            <person name="Woyke T."/>
            <person name="Pelin A."/>
            <person name="Henrissat B."/>
            <person name="Reynolds N.K."/>
            <person name="Benny G.L."/>
            <person name="Smith M.E."/>
            <person name="James T.Y."/>
            <person name="Grigoriev I.V."/>
        </authorList>
    </citation>
    <scope>NUCLEOTIDE SEQUENCE [LARGE SCALE GENOMIC DNA]</scope>
</reference>